<keyword evidence="3" id="KW-1185">Reference proteome</keyword>
<reference evidence="2 3" key="1">
    <citation type="submission" date="2017-01" db="EMBL/GenBank/DDBJ databases">
        <title>The complete genome sequence of a sulfur-oxidizing marine bacterium Thioclava sp. 25B10_4T.</title>
        <authorList>
            <person name="Liu Y."/>
            <person name="Lai Q."/>
            <person name="Shao Z."/>
        </authorList>
    </citation>
    <scope>NUCLEOTIDE SEQUENCE [LARGE SCALE GENOMIC DNA]</scope>
    <source>
        <strain evidence="2 3">25B10_4</strain>
        <plasmid evidence="2 3">unnamed2</plasmid>
    </source>
</reference>
<evidence type="ECO:0000313" key="3">
    <source>
        <dbReference type="Proteomes" id="UP000185622"/>
    </source>
</evidence>
<accession>A0ABM6INI7</accession>
<dbReference type="InterPro" id="IPR005180">
    <property type="entry name" value="DUF302"/>
</dbReference>
<geneLocation type="plasmid" evidence="2 3">
    <name>unnamed2</name>
</geneLocation>
<feature type="domain" description="DUF302" evidence="1">
    <location>
        <begin position="38"/>
        <end position="100"/>
    </location>
</feature>
<dbReference type="Pfam" id="PF03625">
    <property type="entry name" value="DUF302"/>
    <property type="match status" value="1"/>
</dbReference>
<proteinExistence type="predicted"/>
<evidence type="ECO:0000259" key="1">
    <source>
        <dbReference type="Pfam" id="PF03625"/>
    </source>
</evidence>
<dbReference type="Proteomes" id="UP000185622">
    <property type="component" value="Plasmid unnamed2"/>
</dbReference>
<keyword evidence="2" id="KW-0614">Plasmid</keyword>
<dbReference type="InterPro" id="IPR035923">
    <property type="entry name" value="TT1751-like_sf"/>
</dbReference>
<evidence type="ECO:0000313" key="2">
    <source>
        <dbReference type="EMBL" id="AQS50300.1"/>
    </source>
</evidence>
<dbReference type="CDD" id="cd14797">
    <property type="entry name" value="DUF302"/>
    <property type="match status" value="1"/>
</dbReference>
<protein>
    <recommendedName>
        <fullName evidence="1">DUF302 domain-containing protein</fullName>
    </recommendedName>
</protein>
<dbReference type="EMBL" id="CP019439">
    <property type="protein sequence ID" value="AQS50300.1"/>
    <property type="molecule type" value="Genomic_DNA"/>
</dbReference>
<dbReference type="PANTHER" id="PTHR38342">
    <property type="entry name" value="SLR5037 PROTEIN"/>
    <property type="match status" value="1"/>
</dbReference>
<dbReference type="InterPro" id="IPR016796">
    <property type="entry name" value="UCP021774"/>
</dbReference>
<name>A0ABM6INI7_9RHOB</name>
<gene>
    <name evidence="2" type="ORF">BMG03_20625</name>
</gene>
<dbReference type="Gene3D" id="3.30.310.70">
    <property type="entry name" value="TT1751-like domain"/>
    <property type="match status" value="1"/>
</dbReference>
<sequence>MANHYYIAKTLPGFDFDATVEAVVKALGDEGFGVLSDIDVSATMKAKLGEDFHPYRILGACNPTLAHKALSAEDKIGVMLPCNVIVQAVDDGVEVAAVNPAVAMARVDNSALMPIAEEVRGRLECVIDAI</sequence>
<dbReference type="PIRSF" id="PIRSF021774">
    <property type="entry name" value="UCP021774"/>
    <property type="match status" value="1"/>
</dbReference>
<dbReference type="RefSeq" id="WP_075777181.1">
    <property type="nucleotide sequence ID" value="NZ_CP019439.1"/>
</dbReference>
<dbReference type="SUPFAM" id="SSF103247">
    <property type="entry name" value="TT1751-like"/>
    <property type="match status" value="1"/>
</dbReference>
<dbReference type="PANTHER" id="PTHR38342:SF1">
    <property type="entry name" value="SLR5037 PROTEIN"/>
    <property type="match status" value="1"/>
</dbReference>
<organism evidence="2 3">
    <name type="scientific">Thioclava nitratireducens</name>
    <dbReference type="NCBI Taxonomy" id="1915078"/>
    <lineage>
        <taxon>Bacteria</taxon>
        <taxon>Pseudomonadati</taxon>
        <taxon>Pseudomonadota</taxon>
        <taxon>Alphaproteobacteria</taxon>
        <taxon>Rhodobacterales</taxon>
        <taxon>Paracoccaceae</taxon>
        <taxon>Thioclava</taxon>
    </lineage>
</organism>